<feature type="transmembrane region" description="Helical" evidence="1">
    <location>
        <begin position="44"/>
        <end position="65"/>
    </location>
</feature>
<evidence type="ECO:0000313" key="4">
    <source>
        <dbReference type="Proteomes" id="UP000826656"/>
    </source>
</evidence>
<accession>A0ABQ7V412</accession>
<dbReference type="EMBL" id="JAIVGD010000015">
    <property type="protein sequence ID" value="KAH0758825.1"/>
    <property type="molecule type" value="Genomic_DNA"/>
</dbReference>
<keyword evidence="1" id="KW-0472">Membrane</keyword>
<gene>
    <name evidence="3" type="ORF">KY290_022318</name>
</gene>
<proteinExistence type="predicted"/>
<organism evidence="3 4">
    <name type="scientific">Solanum tuberosum</name>
    <name type="common">Potato</name>
    <dbReference type="NCBI Taxonomy" id="4113"/>
    <lineage>
        <taxon>Eukaryota</taxon>
        <taxon>Viridiplantae</taxon>
        <taxon>Streptophyta</taxon>
        <taxon>Embryophyta</taxon>
        <taxon>Tracheophyta</taxon>
        <taxon>Spermatophyta</taxon>
        <taxon>Magnoliopsida</taxon>
        <taxon>eudicotyledons</taxon>
        <taxon>Gunneridae</taxon>
        <taxon>Pentapetalae</taxon>
        <taxon>asterids</taxon>
        <taxon>lamiids</taxon>
        <taxon>Solanales</taxon>
        <taxon>Solanaceae</taxon>
        <taxon>Solanoideae</taxon>
        <taxon>Solaneae</taxon>
        <taxon>Solanum</taxon>
    </lineage>
</organism>
<evidence type="ECO:0000256" key="1">
    <source>
        <dbReference type="SAM" id="Phobius"/>
    </source>
</evidence>
<protein>
    <recommendedName>
        <fullName evidence="5">Secreted protein</fullName>
    </recommendedName>
</protein>
<keyword evidence="2" id="KW-0732">Signal</keyword>
<evidence type="ECO:0000256" key="2">
    <source>
        <dbReference type="SAM" id="SignalP"/>
    </source>
</evidence>
<keyword evidence="1" id="KW-1133">Transmembrane helix</keyword>
<keyword evidence="4" id="KW-1185">Reference proteome</keyword>
<reference evidence="3 4" key="1">
    <citation type="journal article" date="2021" name="bioRxiv">
        <title>Chromosome-scale and haplotype-resolved genome assembly of a tetraploid potato cultivar.</title>
        <authorList>
            <person name="Sun H."/>
            <person name="Jiao W.-B."/>
            <person name="Krause K."/>
            <person name="Campoy J.A."/>
            <person name="Goel M."/>
            <person name="Folz-Donahue K."/>
            <person name="Kukat C."/>
            <person name="Huettel B."/>
            <person name="Schneeberger K."/>
        </authorList>
    </citation>
    <scope>NUCLEOTIDE SEQUENCE [LARGE SCALE GENOMIC DNA]</scope>
    <source>
        <strain evidence="3">SolTubOtavaFocal</strain>
        <tissue evidence="3">Leaves</tissue>
    </source>
</reference>
<keyword evidence="1" id="KW-0812">Transmembrane</keyword>
<sequence length="84" mass="9156">MVFRAWSSLCLWLLGLFSWGLGGHLVAVLCPVLAGDGRSDGFGVGYLVGLVSSKLVRFMGCALVWRNKENGWVGGVWSWELLVV</sequence>
<comment type="caution">
    <text evidence="3">The sequence shown here is derived from an EMBL/GenBank/DDBJ whole genome shotgun (WGS) entry which is preliminary data.</text>
</comment>
<evidence type="ECO:0000313" key="3">
    <source>
        <dbReference type="EMBL" id="KAH0758825.1"/>
    </source>
</evidence>
<feature type="chain" id="PRO_5045083489" description="Secreted protein" evidence="2">
    <location>
        <begin position="23"/>
        <end position="84"/>
    </location>
</feature>
<name>A0ABQ7V412_SOLTU</name>
<feature type="signal peptide" evidence="2">
    <location>
        <begin position="1"/>
        <end position="22"/>
    </location>
</feature>
<evidence type="ECO:0008006" key="5">
    <source>
        <dbReference type="Google" id="ProtNLM"/>
    </source>
</evidence>
<dbReference type="Proteomes" id="UP000826656">
    <property type="component" value="Unassembled WGS sequence"/>
</dbReference>